<comment type="caution">
    <text evidence="2">The sequence shown here is derived from an EMBL/GenBank/DDBJ whole genome shotgun (WGS) entry which is preliminary data.</text>
</comment>
<evidence type="ECO:0000313" key="2">
    <source>
        <dbReference type="EMBL" id="MEP1062529.1"/>
    </source>
</evidence>
<evidence type="ECO:0008006" key="4">
    <source>
        <dbReference type="Google" id="ProtNLM"/>
    </source>
</evidence>
<gene>
    <name evidence="2" type="ORF">NDI38_29575</name>
</gene>
<keyword evidence="3" id="KW-1185">Reference proteome</keyword>
<protein>
    <recommendedName>
        <fullName evidence="4">Filamentous hemagglutinin</fullName>
    </recommendedName>
</protein>
<dbReference type="EMBL" id="JAMPLM010000071">
    <property type="protein sequence ID" value="MEP1062529.1"/>
    <property type="molecule type" value="Genomic_DNA"/>
</dbReference>
<feature type="non-terminal residue" evidence="2">
    <location>
        <position position="1"/>
    </location>
</feature>
<evidence type="ECO:0000256" key="1">
    <source>
        <dbReference type="SAM" id="MobiDB-lite"/>
    </source>
</evidence>
<reference evidence="2 3" key="1">
    <citation type="submission" date="2022-04" db="EMBL/GenBank/DDBJ databases">
        <title>Positive selection, recombination, and allopatry shape intraspecific diversity of widespread and dominant cyanobacteria.</title>
        <authorList>
            <person name="Wei J."/>
            <person name="Shu W."/>
            <person name="Hu C."/>
        </authorList>
    </citation>
    <scope>NUCLEOTIDE SEQUENCE [LARGE SCALE GENOMIC DNA]</scope>
    <source>
        <strain evidence="2 3">AS-A4</strain>
    </source>
</reference>
<feature type="compositionally biased region" description="Polar residues" evidence="1">
    <location>
        <begin position="1"/>
        <end position="27"/>
    </location>
</feature>
<proteinExistence type="predicted"/>
<accession>A0ABV0KTG7</accession>
<sequence length="72" mass="7711">SQESGASMNSELRTQNSALTTFLNTPNPKLDSPITEATGWQVTPTGEVLLVASTPDHTVQNRLNQAVTCQGR</sequence>
<dbReference type="Proteomes" id="UP001476950">
    <property type="component" value="Unassembled WGS sequence"/>
</dbReference>
<evidence type="ECO:0000313" key="3">
    <source>
        <dbReference type="Proteomes" id="UP001476950"/>
    </source>
</evidence>
<feature type="region of interest" description="Disordered" evidence="1">
    <location>
        <begin position="1"/>
        <end position="33"/>
    </location>
</feature>
<name>A0ABV0KTG7_9CYAN</name>
<dbReference type="RefSeq" id="WP_206756098.1">
    <property type="nucleotide sequence ID" value="NZ_JAMPLM010000071.1"/>
</dbReference>
<organism evidence="2 3">
    <name type="scientific">Stenomitos frigidus AS-A4</name>
    <dbReference type="NCBI Taxonomy" id="2933935"/>
    <lineage>
        <taxon>Bacteria</taxon>
        <taxon>Bacillati</taxon>
        <taxon>Cyanobacteriota</taxon>
        <taxon>Cyanophyceae</taxon>
        <taxon>Leptolyngbyales</taxon>
        <taxon>Leptolyngbyaceae</taxon>
        <taxon>Stenomitos</taxon>
    </lineage>
</organism>